<dbReference type="Proteomes" id="UP000179362">
    <property type="component" value="Unassembled WGS sequence"/>
</dbReference>
<gene>
    <name evidence="1" type="ORF">A3B81_02220</name>
</gene>
<dbReference type="Pfam" id="PF13366">
    <property type="entry name" value="PDDEXK_3"/>
    <property type="match status" value="1"/>
</dbReference>
<dbReference type="InterPro" id="IPR026350">
    <property type="entry name" value="GxxExxY"/>
</dbReference>
<comment type="caution">
    <text evidence="1">The sequence shown here is derived from an EMBL/GenBank/DDBJ whole genome shotgun (WGS) entry which is preliminary data.</text>
</comment>
<sequence length="125" mass="14015">MDENELSNEVIGAAIEVHKHLGPGLLESIYQTCLAHELTNRGFKVAREAVFPVRYKGLEFPAAYRADLVVQDKLILELKAVDVMLPVYAAQLLSYLRMSGLKLGLLINFNVSHLRDGIKRIVNQL</sequence>
<dbReference type="AlphaFoldDB" id="A0A1F6TZB4"/>
<evidence type="ECO:0000313" key="1">
    <source>
        <dbReference type="EMBL" id="OGI50485.1"/>
    </source>
</evidence>
<proteinExistence type="predicted"/>
<accession>A0A1F6TZB4</accession>
<evidence type="ECO:0000313" key="2">
    <source>
        <dbReference type="Proteomes" id="UP000179362"/>
    </source>
</evidence>
<dbReference type="EMBL" id="MFTA01000084">
    <property type="protein sequence ID" value="OGI50485.1"/>
    <property type="molecule type" value="Genomic_DNA"/>
</dbReference>
<dbReference type="NCBIfam" id="TIGR04256">
    <property type="entry name" value="GxxExxY"/>
    <property type="match status" value="1"/>
</dbReference>
<organism evidence="1 2">
    <name type="scientific">Candidatus Muproteobacteria bacterium RIFCSPHIGHO2_02_FULL_65_16</name>
    <dbReference type="NCBI Taxonomy" id="1817766"/>
    <lineage>
        <taxon>Bacteria</taxon>
        <taxon>Pseudomonadati</taxon>
        <taxon>Pseudomonadota</taxon>
        <taxon>Candidatus Muproteobacteria</taxon>
    </lineage>
</organism>
<reference evidence="1 2" key="1">
    <citation type="journal article" date="2016" name="Nat. Commun.">
        <title>Thousands of microbial genomes shed light on interconnected biogeochemical processes in an aquifer system.</title>
        <authorList>
            <person name="Anantharaman K."/>
            <person name="Brown C.T."/>
            <person name="Hug L.A."/>
            <person name="Sharon I."/>
            <person name="Castelle C.J."/>
            <person name="Probst A.J."/>
            <person name="Thomas B.C."/>
            <person name="Singh A."/>
            <person name="Wilkins M.J."/>
            <person name="Karaoz U."/>
            <person name="Brodie E.L."/>
            <person name="Williams K.H."/>
            <person name="Hubbard S.S."/>
            <person name="Banfield J.F."/>
        </authorList>
    </citation>
    <scope>NUCLEOTIDE SEQUENCE [LARGE SCALE GENOMIC DNA]</scope>
</reference>
<protein>
    <submittedName>
        <fullName evidence="1">GxxExxY protein</fullName>
    </submittedName>
</protein>
<name>A0A1F6TZB4_9PROT</name>